<feature type="non-terminal residue" evidence="1">
    <location>
        <position position="263"/>
    </location>
</feature>
<dbReference type="EMBL" id="UINC01022562">
    <property type="protein sequence ID" value="SVA92444.1"/>
    <property type="molecule type" value="Genomic_DNA"/>
</dbReference>
<name>A0A381ZTK4_9ZZZZ</name>
<sequence length="263" mass="27448">EEGGNVGEVVVLSKDALSAPATLVLKRNYPDVVSGVATEDIGEIVGRGKDANGGLVDFSSILFSSPVIDAADPRGAIYFKTKGTTFIPEEEGQEDKLMDINGSTANTVTIKGDLDVGGSITMNGASFTDAITSDDAGEHSLGTQATVETRGEWQALHLWDRTDDANAKITFGGGTDDVLPNNDVVIEHDPTILAGNRGLQINEGNRFQFRNIDTYIHSSDVNILDLVAPTLNIDAGTNVAVDADGALGIALTAATGDVTLTTT</sequence>
<organism evidence="1">
    <name type="scientific">marine metagenome</name>
    <dbReference type="NCBI Taxonomy" id="408172"/>
    <lineage>
        <taxon>unclassified sequences</taxon>
        <taxon>metagenomes</taxon>
        <taxon>ecological metagenomes</taxon>
    </lineage>
</organism>
<protein>
    <submittedName>
        <fullName evidence="1">Uncharacterized protein</fullName>
    </submittedName>
</protein>
<reference evidence="1" key="1">
    <citation type="submission" date="2018-05" db="EMBL/GenBank/DDBJ databases">
        <authorList>
            <person name="Lanie J.A."/>
            <person name="Ng W.-L."/>
            <person name="Kazmierczak K.M."/>
            <person name="Andrzejewski T.M."/>
            <person name="Davidsen T.M."/>
            <person name="Wayne K.J."/>
            <person name="Tettelin H."/>
            <person name="Glass J.I."/>
            <person name="Rusch D."/>
            <person name="Podicherti R."/>
            <person name="Tsui H.-C.T."/>
            <person name="Winkler M.E."/>
        </authorList>
    </citation>
    <scope>NUCLEOTIDE SEQUENCE</scope>
</reference>
<evidence type="ECO:0000313" key="1">
    <source>
        <dbReference type="EMBL" id="SVA92444.1"/>
    </source>
</evidence>
<dbReference type="AlphaFoldDB" id="A0A381ZTK4"/>
<accession>A0A381ZTK4</accession>
<feature type="non-terminal residue" evidence="1">
    <location>
        <position position="1"/>
    </location>
</feature>
<gene>
    <name evidence="1" type="ORF">METZ01_LOCUS145298</name>
</gene>
<proteinExistence type="predicted"/>